<reference evidence="2 3" key="1">
    <citation type="submission" date="2023-07" db="EMBL/GenBank/DDBJ databases">
        <title>Comparative genomics of wheat-associated soil bacteria to identify genetic determinants of phenazine resistance.</title>
        <authorList>
            <person name="Mouncey N."/>
        </authorList>
    </citation>
    <scope>NUCLEOTIDE SEQUENCE [LARGE SCALE GENOMIC DNA]</scope>
    <source>
        <strain evidence="2 3">W2I16</strain>
    </source>
</reference>
<name>A0ABU0S1F2_9ACTN</name>
<sequence>MGMEKKPRLPSLELTEGPNGRTLSFYDRGYW</sequence>
<dbReference type="EMBL" id="JAUSZS010000009">
    <property type="protein sequence ID" value="MDQ0938082.1"/>
    <property type="molecule type" value="Genomic_DNA"/>
</dbReference>
<protein>
    <submittedName>
        <fullName evidence="2">Uncharacterized protein</fullName>
    </submittedName>
</protein>
<evidence type="ECO:0000256" key="1">
    <source>
        <dbReference type="SAM" id="MobiDB-lite"/>
    </source>
</evidence>
<accession>A0ABU0S1F2</accession>
<dbReference type="Proteomes" id="UP001223072">
    <property type="component" value="Unassembled WGS sequence"/>
</dbReference>
<organism evidence="2 3">
    <name type="scientific">Streptomyces turgidiscabies</name>
    <dbReference type="NCBI Taxonomy" id="85558"/>
    <lineage>
        <taxon>Bacteria</taxon>
        <taxon>Bacillati</taxon>
        <taxon>Actinomycetota</taxon>
        <taxon>Actinomycetes</taxon>
        <taxon>Kitasatosporales</taxon>
        <taxon>Streptomycetaceae</taxon>
        <taxon>Streptomyces</taxon>
    </lineage>
</organism>
<evidence type="ECO:0000313" key="2">
    <source>
        <dbReference type="EMBL" id="MDQ0938082.1"/>
    </source>
</evidence>
<evidence type="ECO:0000313" key="3">
    <source>
        <dbReference type="Proteomes" id="UP001223072"/>
    </source>
</evidence>
<comment type="caution">
    <text evidence="2">The sequence shown here is derived from an EMBL/GenBank/DDBJ whole genome shotgun (WGS) entry which is preliminary data.</text>
</comment>
<proteinExistence type="predicted"/>
<feature type="region of interest" description="Disordered" evidence="1">
    <location>
        <begin position="1"/>
        <end position="21"/>
    </location>
</feature>
<gene>
    <name evidence="2" type="ORF">QFZ49_008064</name>
</gene>
<keyword evidence="3" id="KW-1185">Reference proteome</keyword>